<dbReference type="Proteomes" id="UP000625711">
    <property type="component" value="Unassembled WGS sequence"/>
</dbReference>
<dbReference type="AlphaFoldDB" id="A0A834I590"/>
<sequence length="102" mass="11058">MPVVRSDPNLRTRRASPKQQGRYSENQSYFTLMKALFFGRATAGSLVNEHKGLYPVAGAGGGTAEGAEGCDGGTVWSTPAGIRLPGFWNLRFRSIRASIPER</sequence>
<evidence type="ECO:0000313" key="2">
    <source>
        <dbReference type="EMBL" id="KAF7274730.1"/>
    </source>
</evidence>
<reference evidence="2" key="1">
    <citation type="submission" date="2020-08" db="EMBL/GenBank/DDBJ databases">
        <title>Genome sequencing and assembly of the red palm weevil Rhynchophorus ferrugineus.</title>
        <authorList>
            <person name="Dias G.B."/>
            <person name="Bergman C.M."/>
            <person name="Manee M."/>
        </authorList>
    </citation>
    <scope>NUCLEOTIDE SEQUENCE</scope>
    <source>
        <strain evidence="2">AA-2017</strain>
        <tissue evidence="2">Whole larva</tissue>
    </source>
</reference>
<evidence type="ECO:0000256" key="1">
    <source>
        <dbReference type="SAM" id="MobiDB-lite"/>
    </source>
</evidence>
<accession>A0A834I590</accession>
<gene>
    <name evidence="2" type="ORF">GWI33_012598</name>
</gene>
<protein>
    <submittedName>
        <fullName evidence="2">Uncharacterized protein</fullName>
    </submittedName>
</protein>
<proteinExistence type="predicted"/>
<organism evidence="2 3">
    <name type="scientific">Rhynchophorus ferrugineus</name>
    <name type="common">Red palm weevil</name>
    <name type="synonym">Curculio ferrugineus</name>
    <dbReference type="NCBI Taxonomy" id="354439"/>
    <lineage>
        <taxon>Eukaryota</taxon>
        <taxon>Metazoa</taxon>
        <taxon>Ecdysozoa</taxon>
        <taxon>Arthropoda</taxon>
        <taxon>Hexapoda</taxon>
        <taxon>Insecta</taxon>
        <taxon>Pterygota</taxon>
        <taxon>Neoptera</taxon>
        <taxon>Endopterygota</taxon>
        <taxon>Coleoptera</taxon>
        <taxon>Polyphaga</taxon>
        <taxon>Cucujiformia</taxon>
        <taxon>Curculionidae</taxon>
        <taxon>Dryophthorinae</taxon>
        <taxon>Rhynchophorus</taxon>
    </lineage>
</organism>
<dbReference type="EMBL" id="JAACXV010012274">
    <property type="protein sequence ID" value="KAF7274730.1"/>
    <property type="molecule type" value="Genomic_DNA"/>
</dbReference>
<evidence type="ECO:0000313" key="3">
    <source>
        <dbReference type="Proteomes" id="UP000625711"/>
    </source>
</evidence>
<comment type="caution">
    <text evidence="2">The sequence shown here is derived from an EMBL/GenBank/DDBJ whole genome shotgun (WGS) entry which is preliminary data.</text>
</comment>
<name>A0A834I590_RHYFE</name>
<keyword evidence="3" id="KW-1185">Reference proteome</keyword>
<feature type="region of interest" description="Disordered" evidence="1">
    <location>
        <begin position="1"/>
        <end position="24"/>
    </location>
</feature>